<dbReference type="Proteomes" id="UP000320672">
    <property type="component" value="Chromosome"/>
</dbReference>
<evidence type="ECO:0000313" key="2">
    <source>
        <dbReference type="EMBL" id="QDS92875.1"/>
    </source>
</evidence>
<organism evidence="2 3">
    <name type="scientific">Roseimaritima multifibrata</name>
    <dbReference type="NCBI Taxonomy" id="1930274"/>
    <lineage>
        <taxon>Bacteria</taxon>
        <taxon>Pseudomonadati</taxon>
        <taxon>Planctomycetota</taxon>
        <taxon>Planctomycetia</taxon>
        <taxon>Pirellulales</taxon>
        <taxon>Pirellulaceae</taxon>
        <taxon>Roseimaritima</taxon>
    </lineage>
</organism>
<name>A0A517MDB1_9BACT</name>
<accession>A0A517MDB1</accession>
<keyword evidence="3" id="KW-1185">Reference proteome</keyword>
<reference evidence="2 3" key="1">
    <citation type="submission" date="2019-02" db="EMBL/GenBank/DDBJ databases">
        <title>Deep-cultivation of Planctomycetes and their phenomic and genomic characterization uncovers novel biology.</title>
        <authorList>
            <person name="Wiegand S."/>
            <person name="Jogler M."/>
            <person name="Boedeker C."/>
            <person name="Pinto D."/>
            <person name="Vollmers J."/>
            <person name="Rivas-Marin E."/>
            <person name="Kohn T."/>
            <person name="Peeters S.H."/>
            <person name="Heuer A."/>
            <person name="Rast P."/>
            <person name="Oberbeckmann S."/>
            <person name="Bunk B."/>
            <person name="Jeske O."/>
            <person name="Meyerdierks A."/>
            <person name="Storesund J.E."/>
            <person name="Kallscheuer N."/>
            <person name="Luecker S."/>
            <person name="Lage O.M."/>
            <person name="Pohl T."/>
            <person name="Merkel B.J."/>
            <person name="Hornburger P."/>
            <person name="Mueller R.-W."/>
            <person name="Bruemmer F."/>
            <person name="Labrenz M."/>
            <person name="Spormann A.M."/>
            <person name="Op den Camp H."/>
            <person name="Overmann J."/>
            <person name="Amann R."/>
            <person name="Jetten M.S.M."/>
            <person name="Mascher T."/>
            <person name="Medema M.H."/>
            <person name="Devos D.P."/>
            <person name="Kaster A.-K."/>
            <person name="Ovreas L."/>
            <person name="Rohde M."/>
            <person name="Galperin M.Y."/>
            <person name="Jogler C."/>
        </authorList>
    </citation>
    <scope>NUCLEOTIDE SEQUENCE [LARGE SCALE GENOMIC DNA]</scope>
    <source>
        <strain evidence="2 3">FF011L</strain>
    </source>
</reference>
<sequence length="73" mass="8642">MGLINRTLRGGEIRKHESRRDSTTCTHKFYVLSERLHSPLPYSIDSPVTQRLRIFVFCEICRRQILRLAIDLQ</sequence>
<proteinExistence type="predicted"/>
<feature type="compositionally biased region" description="Basic and acidic residues" evidence="1">
    <location>
        <begin position="9"/>
        <end position="20"/>
    </location>
</feature>
<feature type="region of interest" description="Disordered" evidence="1">
    <location>
        <begin position="1"/>
        <end position="20"/>
    </location>
</feature>
<dbReference type="AlphaFoldDB" id="A0A517MDB1"/>
<evidence type="ECO:0000256" key="1">
    <source>
        <dbReference type="SAM" id="MobiDB-lite"/>
    </source>
</evidence>
<protein>
    <submittedName>
        <fullName evidence="2">Uncharacterized protein</fullName>
    </submittedName>
</protein>
<evidence type="ECO:0000313" key="3">
    <source>
        <dbReference type="Proteomes" id="UP000320672"/>
    </source>
</evidence>
<dbReference type="KEGG" id="rml:FF011L_16290"/>
<gene>
    <name evidence="2" type="ORF">FF011L_16290</name>
</gene>
<dbReference type="EMBL" id="CP036262">
    <property type="protein sequence ID" value="QDS92875.1"/>
    <property type="molecule type" value="Genomic_DNA"/>
</dbReference>